<gene>
    <name evidence="1" type="ORF">B1202_03535</name>
</gene>
<dbReference type="RefSeq" id="WP_078189230.1">
    <property type="nucleotide sequence ID" value="NZ_JAMCOZ010000005.1"/>
</dbReference>
<dbReference type="Pfam" id="PF20375">
    <property type="entry name" value="DUF6670"/>
    <property type="match status" value="1"/>
</dbReference>
<reference evidence="1 2" key="1">
    <citation type="submission" date="2017-02" db="EMBL/GenBank/DDBJ databases">
        <title>Acinetobacter sp. ANC 4945, whole genome shotgun sequencing project.</title>
        <authorList>
            <person name="Radolfova-Krizova L."/>
            <person name="Al Atrouni A."/>
            <person name="Nemec A."/>
        </authorList>
    </citation>
    <scope>NUCLEOTIDE SEQUENCE [LARGE SCALE GENOMIC DNA]</scope>
    <source>
        <strain evidence="1 2">ANC 4945</strain>
    </source>
</reference>
<comment type="caution">
    <text evidence="1">The sequence shown here is derived from an EMBL/GenBank/DDBJ whole genome shotgun (WGS) entry which is preliminary data.</text>
</comment>
<accession>A0A1T1H4K1</accession>
<dbReference type="AlphaFoldDB" id="A0A1T1H4K1"/>
<dbReference type="Proteomes" id="UP000191160">
    <property type="component" value="Unassembled WGS sequence"/>
</dbReference>
<dbReference type="InterPro" id="IPR046611">
    <property type="entry name" value="DUF6670"/>
</dbReference>
<name>A0A1T1H4K1_9GAMM</name>
<proteinExistence type="predicted"/>
<dbReference type="EMBL" id="MVKX01000002">
    <property type="protein sequence ID" value="OOV84715.1"/>
    <property type="molecule type" value="Genomic_DNA"/>
</dbReference>
<evidence type="ECO:0000313" key="1">
    <source>
        <dbReference type="EMBL" id="OOV84715.1"/>
    </source>
</evidence>
<evidence type="ECO:0000313" key="2">
    <source>
        <dbReference type="Proteomes" id="UP000191160"/>
    </source>
</evidence>
<sequence>MQIFQDFLDQSRRLNQAPDLQHKKINLHAPNTPYPSVHYGLCLPNLPAPLHYLNFMSWLGQPQIPAFQNPASIQQDELNTATVMTSVSGHMVGQLQSYSIKDDCSLSETVFKFRDIEQIGWDGAVFQIHRADTELSLDLSVQTTDISSCLIKLRLGLAEYWSVMCQCEGQIKFQGQMYDVNQLAVLSYAQIRKFPYLPLAFYTHQVINLSRQRQIIFMQTRDRYNNILSSRLYLRDLNQQQVFMADQAVFFKVMRVYPVVKTPNLQKMYLPREFEWIYQNDKLKIHVQAQSRGDFKFGLGAGYAGSFTYQIKINDEIECGEGGYCEYVDCRALKWQEKNEKDKLTDKYGNIVPFMLKK</sequence>
<keyword evidence="2" id="KW-1185">Reference proteome</keyword>
<protein>
    <submittedName>
        <fullName evidence="1">Uncharacterized protein</fullName>
    </submittedName>
</protein>
<organism evidence="1 2">
    <name type="scientific">Acinetobacter amyesii</name>
    <dbReference type="NCBI Taxonomy" id="2942470"/>
    <lineage>
        <taxon>Bacteria</taxon>
        <taxon>Pseudomonadati</taxon>
        <taxon>Pseudomonadota</taxon>
        <taxon>Gammaproteobacteria</taxon>
        <taxon>Moraxellales</taxon>
        <taxon>Moraxellaceae</taxon>
        <taxon>Acinetobacter</taxon>
    </lineage>
</organism>